<evidence type="ECO:0000313" key="2">
    <source>
        <dbReference type="EMBL" id="WLQ41243.1"/>
    </source>
</evidence>
<name>A0ABY9I326_9ACTN</name>
<feature type="compositionally biased region" description="Low complexity" evidence="1">
    <location>
        <begin position="132"/>
        <end position="160"/>
    </location>
</feature>
<feature type="compositionally biased region" description="Polar residues" evidence="1">
    <location>
        <begin position="108"/>
        <end position="118"/>
    </location>
</feature>
<keyword evidence="3" id="KW-1185">Reference proteome</keyword>
<sequence>MDSQQIIAPSRAPSGGVLHVNVRHTSHFTVVGNHLAQHQDLSLVAIGLATHIQSLPAGAKVGIKFLVERFPESEARIAGALRELEENGYLRRDRERLASGRVVTRTTSYNQPCTQATSPPARHPNRADRTGRASTRSTRLARPAAARAIPATAIPATAPSAPAPVPVATPVATPVAAPGPATATAPAPVAAPAPVRPQPQTPDPDLHRTASALLLELRREAAVLVLSENDVHSLTPAVATWLERDATPASVTRALTTDLPVPLKYPAKLLAHRLSTLLPAPVPASSVAPPPVPFQNCDDCDRAFRAPEPGRCGECRTAVL</sequence>
<feature type="compositionally biased region" description="Pro residues" evidence="1">
    <location>
        <begin position="189"/>
        <end position="202"/>
    </location>
</feature>
<proteinExistence type="predicted"/>
<dbReference type="Proteomes" id="UP001229952">
    <property type="component" value="Chromosome"/>
</dbReference>
<feature type="compositionally biased region" description="Low complexity" evidence="1">
    <location>
        <begin position="178"/>
        <end position="188"/>
    </location>
</feature>
<evidence type="ECO:0000256" key="1">
    <source>
        <dbReference type="SAM" id="MobiDB-lite"/>
    </source>
</evidence>
<gene>
    <name evidence="2" type="ORF">P8A22_15360</name>
</gene>
<feature type="region of interest" description="Disordered" evidence="1">
    <location>
        <begin position="178"/>
        <end position="206"/>
    </location>
</feature>
<protein>
    <submittedName>
        <fullName evidence="2">Helix-turn-helix domain-containing protein</fullName>
    </submittedName>
</protein>
<accession>A0ABY9I326</accession>
<evidence type="ECO:0000313" key="3">
    <source>
        <dbReference type="Proteomes" id="UP001229952"/>
    </source>
</evidence>
<feature type="region of interest" description="Disordered" evidence="1">
    <location>
        <begin position="108"/>
        <end position="161"/>
    </location>
</feature>
<reference evidence="2 3" key="1">
    <citation type="submission" date="2023-03" db="EMBL/GenBank/DDBJ databases">
        <title>Isolation and description of six Streptomyces strains from soil environments, able to metabolize different microbial glucans.</title>
        <authorList>
            <person name="Widen T."/>
            <person name="Larsbrink J."/>
        </authorList>
    </citation>
    <scope>NUCLEOTIDE SEQUENCE [LARGE SCALE GENOMIC DNA]</scope>
    <source>
        <strain evidence="2 3">Mut2</strain>
    </source>
</reference>
<dbReference type="EMBL" id="CP120992">
    <property type="protein sequence ID" value="WLQ41243.1"/>
    <property type="molecule type" value="Genomic_DNA"/>
</dbReference>
<organism evidence="2 3">
    <name type="scientific">Streptomyces laculatispora</name>
    <dbReference type="NCBI Taxonomy" id="887464"/>
    <lineage>
        <taxon>Bacteria</taxon>
        <taxon>Bacillati</taxon>
        <taxon>Actinomycetota</taxon>
        <taxon>Actinomycetes</taxon>
        <taxon>Kitasatosporales</taxon>
        <taxon>Streptomycetaceae</taxon>
        <taxon>Streptomyces</taxon>
    </lineage>
</organism>